<name>A0A7C9HLZ6_9GAMM</name>
<organism evidence="4 5">
    <name type="scientific">Noviluteimonas gilva</name>
    <dbReference type="NCBI Taxonomy" id="2682097"/>
    <lineage>
        <taxon>Bacteria</taxon>
        <taxon>Pseudomonadati</taxon>
        <taxon>Pseudomonadota</taxon>
        <taxon>Gammaproteobacteria</taxon>
        <taxon>Lysobacterales</taxon>
        <taxon>Lysobacteraceae</taxon>
        <taxon>Noviluteimonas</taxon>
    </lineage>
</organism>
<feature type="repeat" description="TPR" evidence="1">
    <location>
        <begin position="341"/>
        <end position="374"/>
    </location>
</feature>
<evidence type="ECO:0000313" key="4">
    <source>
        <dbReference type="EMBL" id="MUV14097.1"/>
    </source>
</evidence>
<dbReference type="Proteomes" id="UP000479692">
    <property type="component" value="Unassembled WGS sequence"/>
</dbReference>
<evidence type="ECO:0000256" key="2">
    <source>
        <dbReference type="SAM" id="MobiDB-lite"/>
    </source>
</evidence>
<dbReference type="Pfam" id="PF14559">
    <property type="entry name" value="TPR_19"/>
    <property type="match status" value="1"/>
</dbReference>
<feature type="region of interest" description="Disordered" evidence="2">
    <location>
        <begin position="84"/>
        <end position="113"/>
    </location>
</feature>
<feature type="transmembrane region" description="Helical" evidence="3">
    <location>
        <begin position="50"/>
        <end position="73"/>
    </location>
</feature>
<keyword evidence="3" id="KW-0812">Transmembrane</keyword>
<dbReference type="PANTHER" id="PTHR12558:SF33">
    <property type="entry name" value="BLL7664 PROTEIN"/>
    <property type="match status" value="1"/>
</dbReference>
<keyword evidence="3" id="KW-0472">Membrane</keyword>
<evidence type="ECO:0000313" key="5">
    <source>
        <dbReference type="Proteomes" id="UP000479692"/>
    </source>
</evidence>
<dbReference type="Gene3D" id="1.25.40.10">
    <property type="entry name" value="Tetratricopeptide repeat domain"/>
    <property type="match status" value="1"/>
</dbReference>
<dbReference type="InterPro" id="IPR019734">
    <property type="entry name" value="TPR_rpt"/>
</dbReference>
<reference evidence="4 5" key="1">
    <citation type="submission" date="2019-12" db="EMBL/GenBank/DDBJ databases">
        <authorList>
            <person name="Xu J."/>
        </authorList>
    </citation>
    <scope>NUCLEOTIDE SEQUENCE [LARGE SCALE GENOMIC DNA]</scope>
    <source>
        <strain evidence="4 5">HX-5-24</strain>
    </source>
</reference>
<dbReference type="AlphaFoldDB" id="A0A7C9HLZ6"/>
<dbReference type="EMBL" id="WOXT01000002">
    <property type="protein sequence ID" value="MUV14097.1"/>
    <property type="molecule type" value="Genomic_DNA"/>
</dbReference>
<dbReference type="SMART" id="SM00028">
    <property type="entry name" value="TPR"/>
    <property type="match status" value="3"/>
</dbReference>
<keyword evidence="3" id="KW-1133">Transmembrane helix</keyword>
<dbReference type="SUPFAM" id="SSF48452">
    <property type="entry name" value="TPR-like"/>
    <property type="match status" value="2"/>
</dbReference>
<sequence>MPDIAARLRNTLSEFRRRRVFRVAVAYLIVGWLLVQVAEATFEPLGLPPWSSRLLIVLLALGFVLACVLAWIYDVQPHGIERTPALPEPIANNGDTPTRRATDALPPQPAELPPPEASVAILPFSDMSEAGDQDYFCDGLAEEILNALAKVRGLHVASRTASFRFRDGSATPTDIGRELHVAAIVEGSVRKAGDRVRVTAQLVDASNGYHLWSENFDRNLADIFAIQEEIARNVVNAVRPTLQAPVAFDLQKRAPRDMRAYEYYLRGRQASARMTEITMKQAPSMFRHAIELDPEYGQAWAGLSDSLCELMLWRMVNPDSGALEEAKSAAHRALELDPDLAEAHVAKGHSLMISGDHDGATEAFEHALKLDPELYVAYYFYARHCFTQGNYARAVDLFVAAHRVQPDEFQALALAVNAAEAGGDHERKQKLAIEGLACASHQAHIDPENARAHYMTAGLMQHLRVGDFGHAEMAYALRIRPNDFDVLYNGACFFALDGDGEQSVDLLERAVQHGEGNLEWIEHDSDLWPLRDHPRFQAIVTMLREKG</sequence>
<gene>
    <name evidence="4" type="ORF">GN331_07720</name>
</gene>
<keyword evidence="5" id="KW-1185">Reference proteome</keyword>
<dbReference type="PROSITE" id="PS50005">
    <property type="entry name" value="TPR"/>
    <property type="match status" value="1"/>
</dbReference>
<dbReference type="Gene3D" id="3.40.50.10070">
    <property type="entry name" value="TolB, N-terminal domain"/>
    <property type="match status" value="1"/>
</dbReference>
<evidence type="ECO:0000256" key="1">
    <source>
        <dbReference type="PROSITE-ProRule" id="PRU00339"/>
    </source>
</evidence>
<dbReference type="InterPro" id="IPR011990">
    <property type="entry name" value="TPR-like_helical_dom_sf"/>
</dbReference>
<protein>
    <submittedName>
        <fullName evidence="4">Tetratricopeptide repeat protein</fullName>
    </submittedName>
</protein>
<dbReference type="PANTHER" id="PTHR12558">
    <property type="entry name" value="CELL DIVISION CYCLE 16,23,27"/>
    <property type="match status" value="1"/>
</dbReference>
<proteinExistence type="predicted"/>
<feature type="transmembrane region" description="Helical" evidence="3">
    <location>
        <begin position="20"/>
        <end position="38"/>
    </location>
</feature>
<dbReference type="NCBIfam" id="NF047558">
    <property type="entry name" value="TPR_END_plus"/>
    <property type="match status" value="1"/>
</dbReference>
<dbReference type="RefSeq" id="WP_156641422.1">
    <property type="nucleotide sequence ID" value="NZ_WOXT01000002.1"/>
</dbReference>
<evidence type="ECO:0000256" key="3">
    <source>
        <dbReference type="SAM" id="Phobius"/>
    </source>
</evidence>
<accession>A0A7C9HLZ6</accession>
<keyword evidence="1" id="KW-0802">TPR repeat</keyword>
<comment type="caution">
    <text evidence="4">The sequence shown here is derived from an EMBL/GenBank/DDBJ whole genome shotgun (WGS) entry which is preliminary data.</text>
</comment>